<proteinExistence type="predicted"/>
<evidence type="ECO:0008006" key="2">
    <source>
        <dbReference type="Google" id="ProtNLM"/>
    </source>
</evidence>
<evidence type="ECO:0000313" key="1">
    <source>
        <dbReference type="EMBL" id="SFV59935.1"/>
    </source>
</evidence>
<sequence length="389" mass="45714">MKIVFLFFLFVSSLVAYEHKFELGIDGVGYNKYANETVANGSATLSFSNDFFQTDAKLEFLYSSEYKERRYLLLNELYITKEFDDYVLSLGKKIKYWGELEGYNVSDIYNQKNYLKDPFAKTAKYGTIGADITRYFDENSLELGVKFYEDDITYPQDSTPYSPFPFTYEKKLHLSDKRYTPTLYLNATLVSDAYIDSETKVIFLHGYDTKRDIIFNSTHSLSQYAYRVNKALLLSHIIYSDFIFKTEFSYTDVIDYTPMSNYTQLGVGIEKSFYNLKKTDITLYTEYYRYIYADNKKVKNVDISEVYDDDLFLALRINFNDVRSSELKFGVLEDLRKNERIFKAETHSRVFDSFVLHAEYLHVVSNNTDTLLSKFDDSSRFVFGVKYTY</sequence>
<name>A0A1W1C2H3_9ZZZZ</name>
<protein>
    <recommendedName>
        <fullName evidence="2">Porin</fullName>
    </recommendedName>
</protein>
<gene>
    <name evidence="1" type="ORF">MNB_SM-6-327</name>
</gene>
<dbReference type="AlphaFoldDB" id="A0A1W1C2H3"/>
<organism evidence="1">
    <name type="scientific">hydrothermal vent metagenome</name>
    <dbReference type="NCBI Taxonomy" id="652676"/>
    <lineage>
        <taxon>unclassified sequences</taxon>
        <taxon>metagenomes</taxon>
        <taxon>ecological metagenomes</taxon>
    </lineage>
</organism>
<accession>A0A1W1C2H3</accession>
<dbReference type="EMBL" id="FPHK01000043">
    <property type="protein sequence ID" value="SFV59935.1"/>
    <property type="molecule type" value="Genomic_DNA"/>
</dbReference>
<reference evidence="1" key="1">
    <citation type="submission" date="2016-10" db="EMBL/GenBank/DDBJ databases">
        <authorList>
            <person name="de Groot N.N."/>
        </authorList>
    </citation>
    <scope>NUCLEOTIDE SEQUENCE</scope>
</reference>